<dbReference type="InterPro" id="IPR016047">
    <property type="entry name" value="M23ase_b-sheet_dom"/>
</dbReference>
<keyword evidence="1" id="KW-0732">Signal</keyword>
<proteinExistence type="predicted"/>
<dbReference type="CDD" id="cd12797">
    <property type="entry name" value="M23_peptidase"/>
    <property type="match status" value="1"/>
</dbReference>
<reference evidence="4" key="1">
    <citation type="submission" date="2018-05" db="EMBL/GenBank/DDBJ databases">
        <authorList>
            <person name="Lanie J.A."/>
            <person name="Ng W.-L."/>
            <person name="Kazmierczak K.M."/>
            <person name="Andrzejewski T.M."/>
            <person name="Davidsen T.M."/>
            <person name="Wayne K.J."/>
            <person name="Tettelin H."/>
            <person name="Glass J.I."/>
            <person name="Rusch D."/>
            <person name="Podicherti R."/>
            <person name="Tsui H.-C.T."/>
            <person name="Winkler M.E."/>
        </authorList>
    </citation>
    <scope>NUCLEOTIDE SEQUENCE</scope>
</reference>
<dbReference type="EMBL" id="UINC01056680">
    <property type="protein sequence ID" value="SVB76992.1"/>
    <property type="molecule type" value="Genomic_DNA"/>
</dbReference>
<accession>A0A382GQ25</accession>
<dbReference type="InterPro" id="IPR011055">
    <property type="entry name" value="Dup_hybrid_motif"/>
</dbReference>
<protein>
    <recommendedName>
        <fullName evidence="3">M23ase beta-sheet core domain-containing protein</fullName>
    </recommendedName>
</protein>
<keyword evidence="2" id="KW-0175">Coiled coil</keyword>
<evidence type="ECO:0000256" key="2">
    <source>
        <dbReference type="SAM" id="Coils"/>
    </source>
</evidence>
<feature type="domain" description="M23ase beta-sheet core" evidence="3">
    <location>
        <begin position="279"/>
        <end position="371"/>
    </location>
</feature>
<sequence length="379" mass="43792">MSIIDPSFSFGKSDNVDEINLLLDKEKKELDKLKGKIKTQTTILNRMGKKVYSVLKKQRILDDQLKAKEKELNIYNWNLIINKKKISKLTKNIEKSEAHLYSQQKILGKRLRTIYKQGDLFPVKMVFASKNIVDLLLNTKYLDKTFNYDKNIFSKYKIELEDFQNKKNVLFEEKKDLVAYQNRAKAKKNQIALKKESKKKFLARLKHEKKINKQLKDELVGSSEKLNKLISRLEYKIIHGEGLDIADKKGKLPSPVEGKILSKFGRKRDKKYDTFIVDNGVTIDIKRGEPVRSVFEGKVLYTGTLEGYGNIIIVGHGKNYHSLYGHLDEIITSPGKNVRTRQIIGRSGDTGSMVGESLYFEMRYKGKPIEPTAWLLNKK</sequence>
<dbReference type="PANTHER" id="PTHR21666">
    <property type="entry name" value="PEPTIDASE-RELATED"/>
    <property type="match status" value="1"/>
</dbReference>
<dbReference type="SUPFAM" id="SSF51261">
    <property type="entry name" value="Duplicated hybrid motif"/>
    <property type="match status" value="1"/>
</dbReference>
<feature type="coiled-coil region" evidence="2">
    <location>
        <begin position="16"/>
        <end position="43"/>
    </location>
</feature>
<gene>
    <name evidence="4" type="ORF">METZ01_LOCUS229846</name>
</gene>
<evidence type="ECO:0000256" key="1">
    <source>
        <dbReference type="ARBA" id="ARBA00022729"/>
    </source>
</evidence>
<dbReference type="Gene3D" id="6.10.250.3150">
    <property type="match status" value="1"/>
</dbReference>
<name>A0A382GQ25_9ZZZZ</name>
<dbReference type="GO" id="GO:0004222">
    <property type="term" value="F:metalloendopeptidase activity"/>
    <property type="evidence" value="ECO:0007669"/>
    <property type="project" value="TreeGrafter"/>
</dbReference>
<dbReference type="AlphaFoldDB" id="A0A382GQ25"/>
<organism evidence="4">
    <name type="scientific">marine metagenome</name>
    <dbReference type="NCBI Taxonomy" id="408172"/>
    <lineage>
        <taxon>unclassified sequences</taxon>
        <taxon>metagenomes</taxon>
        <taxon>ecological metagenomes</taxon>
    </lineage>
</organism>
<dbReference type="Gene3D" id="2.70.70.10">
    <property type="entry name" value="Glucose Permease (Domain IIA)"/>
    <property type="match status" value="1"/>
</dbReference>
<evidence type="ECO:0000259" key="3">
    <source>
        <dbReference type="Pfam" id="PF01551"/>
    </source>
</evidence>
<dbReference type="Pfam" id="PF01551">
    <property type="entry name" value="Peptidase_M23"/>
    <property type="match status" value="1"/>
</dbReference>
<dbReference type="PANTHER" id="PTHR21666:SF289">
    <property type="entry name" value="L-ALA--D-GLU ENDOPEPTIDASE"/>
    <property type="match status" value="1"/>
</dbReference>
<feature type="coiled-coil region" evidence="2">
    <location>
        <begin position="198"/>
        <end position="232"/>
    </location>
</feature>
<evidence type="ECO:0000313" key="4">
    <source>
        <dbReference type="EMBL" id="SVB76992.1"/>
    </source>
</evidence>
<dbReference type="InterPro" id="IPR050570">
    <property type="entry name" value="Cell_wall_metabolism_enzyme"/>
</dbReference>